<dbReference type="KEGG" id="cput:CONPUDRAFT_16964"/>
<dbReference type="SMART" id="SM00220">
    <property type="entry name" value="S_TKc"/>
    <property type="match status" value="1"/>
</dbReference>
<keyword evidence="2" id="KW-0808">Transferase</keyword>
<accession>R7SE81</accession>
<evidence type="ECO:0000259" key="1">
    <source>
        <dbReference type="PROSITE" id="PS50011"/>
    </source>
</evidence>
<dbReference type="PANTHER" id="PTHR11909">
    <property type="entry name" value="CASEIN KINASE-RELATED"/>
    <property type="match status" value="1"/>
</dbReference>
<dbReference type="OrthoDB" id="2640723at2759"/>
<dbReference type="eggNOG" id="KOG1164">
    <property type="taxonomic scope" value="Eukaryota"/>
</dbReference>
<feature type="non-terminal residue" evidence="2">
    <location>
        <position position="253"/>
    </location>
</feature>
<dbReference type="GO" id="GO:0004672">
    <property type="term" value="F:protein kinase activity"/>
    <property type="evidence" value="ECO:0007669"/>
    <property type="project" value="InterPro"/>
</dbReference>
<organism evidence="2 3">
    <name type="scientific">Coniophora puteana (strain RWD-64-598)</name>
    <name type="common">Brown rot fungus</name>
    <dbReference type="NCBI Taxonomy" id="741705"/>
    <lineage>
        <taxon>Eukaryota</taxon>
        <taxon>Fungi</taxon>
        <taxon>Dikarya</taxon>
        <taxon>Basidiomycota</taxon>
        <taxon>Agaricomycotina</taxon>
        <taxon>Agaricomycetes</taxon>
        <taxon>Agaricomycetidae</taxon>
        <taxon>Boletales</taxon>
        <taxon>Coniophorineae</taxon>
        <taxon>Coniophoraceae</taxon>
        <taxon>Coniophora</taxon>
    </lineage>
</organism>
<sequence length="253" mass="28360">QSVDVKLVKASREAGTLQHEYEVLQQLGGVNGVPRAHWFGPEYPYDALVLDPLGPTLEDVFAASGRKLSLGTIVDIARRLITCLEDVHLHQYLHRNISPSSIFLGDQQSGNIYLSEFMLAHRFRDTFMHRHLSIPSSETLTYSADFASIDCHLGAPVGRCDDLESLAYVFLYLSTGSLPWRHPNQTNDVILHGKQATLANMNDSLQSSPTEFLNILSYARSLSFTDKPDYPYIHSLLHDLDSRLTSEETAPFN</sequence>
<proteinExistence type="predicted"/>
<protein>
    <submittedName>
        <fullName evidence="2">Kinase-like protein</fullName>
    </submittedName>
</protein>
<gene>
    <name evidence="2" type="ORF">CONPUDRAFT_16964</name>
</gene>
<name>R7SE81_CONPW</name>
<evidence type="ECO:0000313" key="2">
    <source>
        <dbReference type="EMBL" id="EIW74486.1"/>
    </source>
</evidence>
<dbReference type="GO" id="GO:0005524">
    <property type="term" value="F:ATP binding"/>
    <property type="evidence" value="ECO:0007669"/>
    <property type="project" value="InterPro"/>
</dbReference>
<reference evidence="3" key="1">
    <citation type="journal article" date="2012" name="Science">
        <title>The Paleozoic origin of enzymatic lignin decomposition reconstructed from 31 fungal genomes.</title>
        <authorList>
            <person name="Floudas D."/>
            <person name="Binder M."/>
            <person name="Riley R."/>
            <person name="Barry K."/>
            <person name="Blanchette R.A."/>
            <person name="Henrissat B."/>
            <person name="Martinez A.T."/>
            <person name="Otillar R."/>
            <person name="Spatafora J.W."/>
            <person name="Yadav J.S."/>
            <person name="Aerts A."/>
            <person name="Benoit I."/>
            <person name="Boyd A."/>
            <person name="Carlson A."/>
            <person name="Copeland A."/>
            <person name="Coutinho P.M."/>
            <person name="de Vries R.P."/>
            <person name="Ferreira P."/>
            <person name="Findley K."/>
            <person name="Foster B."/>
            <person name="Gaskell J."/>
            <person name="Glotzer D."/>
            <person name="Gorecki P."/>
            <person name="Heitman J."/>
            <person name="Hesse C."/>
            <person name="Hori C."/>
            <person name="Igarashi K."/>
            <person name="Jurgens J.A."/>
            <person name="Kallen N."/>
            <person name="Kersten P."/>
            <person name="Kohler A."/>
            <person name="Kuees U."/>
            <person name="Kumar T.K.A."/>
            <person name="Kuo A."/>
            <person name="LaButti K."/>
            <person name="Larrondo L.F."/>
            <person name="Lindquist E."/>
            <person name="Ling A."/>
            <person name="Lombard V."/>
            <person name="Lucas S."/>
            <person name="Lundell T."/>
            <person name="Martin R."/>
            <person name="McLaughlin D.J."/>
            <person name="Morgenstern I."/>
            <person name="Morin E."/>
            <person name="Murat C."/>
            <person name="Nagy L.G."/>
            <person name="Nolan M."/>
            <person name="Ohm R.A."/>
            <person name="Patyshakuliyeva A."/>
            <person name="Rokas A."/>
            <person name="Ruiz-Duenas F.J."/>
            <person name="Sabat G."/>
            <person name="Salamov A."/>
            <person name="Samejima M."/>
            <person name="Schmutz J."/>
            <person name="Slot J.C."/>
            <person name="St John F."/>
            <person name="Stenlid J."/>
            <person name="Sun H."/>
            <person name="Sun S."/>
            <person name="Syed K."/>
            <person name="Tsang A."/>
            <person name="Wiebenga A."/>
            <person name="Young D."/>
            <person name="Pisabarro A."/>
            <person name="Eastwood D.C."/>
            <person name="Martin F."/>
            <person name="Cullen D."/>
            <person name="Grigoriev I.V."/>
            <person name="Hibbett D.S."/>
        </authorList>
    </citation>
    <scope>NUCLEOTIDE SEQUENCE [LARGE SCALE GENOMIC DNA]</scope>
    <source>
        <strain evidence="3">RWD-64-598 SS2</strain>
    </source>
</reference>
<dbReference type="PROSITE" id="PS50011">
    <property type="entry name" value="PROTEIN_KINASE_DOM"/>
    <property type="match status" value="1"/>
</dbReference>
<dbReference type="EMBL" id="JH711592">
    <property type="protein sequence ID" value="EIW74486.1"/>
    <property type="molecule type" value="Genomic_DNA"/>
</dbReference>
<dbReference type="InterPro" id="IPR000719">
    <property type="entry name" value="Prot_kinase_dom"/>
</dbReference>
<feature type="domain" description="Protein kinase" evidence="1">
    <location>
        <begin position="1"/>
        <end position="237"/>
    </location>
</feature>
<dbReference type="SUPFAM" id="SSF56112">
    <property type="entry name" value="Protein kinase-like (PK-like)"/>
    <property type="match status" value="1"/>
</dbReference>
<dbReference type="Gene3D" id="1.10.510.10">
    <property type="entry name" value="Transferase(Phosphotransferase) domain 1"/>
    <property type="match status" value="1"/>
</dbReference>
<dbReference type="Proteomes" id="UP000053558">
    <property type="component" value="Unassembled WGS sequence"/>
</dbReference>
<dbReference type="InterPro" id="IPR050235">
    <property type="entry name" value="CK1_Ser-Thr_kinase"/>
</dbReference>
<evidence type="ECO:0000313" key="3">
    <source>
        <dbReference type="Proteomes" id="UP000053558"/>
    </source>
</evidence>
<feature type="non-terminal residue" evidence="2">
    <location>
        <position position="1"/>
    </location>
</feature>
<dbReference type="GeneID" id="19206290"/>
<keyword evidence="3" id="KW-1185">Reference proteome</keyword>
<dbReference type="InterPro" id="IPR011009">
    <property type="entry name" value="Kinase-like_dom_sf"/>
</dbReference>
<keyword evidence="2" id="KW-0418">Kinase</keyword>
<dbReference type="AlphaFoldDB" id="R7SE81"/>
<dbReference type="RefSeq" id="XP_007775318.1">
    <property type="nucleotide sequence ID" value="XM_007777128.1"/>
</dbReference>